<feature type="compositionally biased region" description="Low complexity" evidence="2">
    <location>
        <begin position="14"/>
        <end position="30"/>
    </location>
</feature>
<evidence type="ECO:0000256" key="1">
    <source>
        <dbReference type="ARBA" id="ARBA00051114"/>
    </source>
</evidence>
<dbReference type="SMART" id="SM00052">
    <property type="entry name" value="EAL"/>
    <property type="match status" value="1"/>
</dbReference>
<evidence type="ECO:0000313" key="5">
    <source>
        <dbReference type="EMBL" id="SFM13484.1"/>
    </source>
</evidence>
<dbReference type="SMART" id="SM00267">
    <property type="entry name" value="GGDEF"/>
    <property type="match status" value="1"/>
</dbReference>
<accession>A0A1I4ND81</accession>
<dbReference type="InterPro" id="IPR043128">
    <property type="entry name" value="Rev_trsase/Diguanyl_cyclase"/>
</dbReference>
<dbReference type="InterPro" id="IPR052155">
    <property type="entry name" value="Biofilm_reg_signaling"/>
</dbReference>
<dbReference type="InterPro" id="IPR035919">
    <property type="entry name" value="EAL_sf"/>
</dbReference>
<keyword evidence="6" id="KW-1185">Reference proteome</keyword>
<dbReference type="PANTHER" id="PTHR44757">
    <property type="entry name" value="DIGUANYLATE CYCLASE DGCP"/>
    <property type="match status" value="1"/>
</dbReference>
<evidence type="ECO:0000259" key="4">
    <source>
        <dbReference type="PROSITE" id="PS50887"/>
    </source>
</evidence>
<dbReference type="GO" id="GO:0071111">
    <property type="term" value="F:cyclic-guanylate-specific phosphodiesterase activity"/>
    <property type="evidence" value="ECO:0007669"/>
    <property type="project" value="UniProtKB-EC"/>
</dbReference>
<feature type="domain" description="EAL" evidence="3">
    <location>
        <begin position="284"/>
        <end position="538"/>
    </location>
</feature>
<name>A0A1I4ND81_9BURK</name>
<dbReference type="InterPro" id="IPR001633">
    <property type="entry name" value="EAL_dom"/>
</dbReference>
<proteinExistence type="predicted"/>
<protein>
    <submittedName>
        <fullName evidence="5">Diguanylate cyclase (GGDEF) domain-containing protein</fullName>
    </submittedName>
</protein>
<dbReference type="GO" id="GO:0071732">
    <property type="term" value="P:cellular response to nitric oxide"/>
    <property type="evidence" value="ECO:0007669"/>
    <property type="project" value="UniProtKB-ARBA"/>
</dbReference>
<dbReference type="SUPFAM" id="SSF55073">
    <property type="entry name" value="Nucleotide cyclase"/>
    <property type="match status" value="1"/>
</dbReference>
<dbReference type="InterPro" id="IPR000160">
    <property type="entry name" value="GGDEF_dom"/>
</dbReference>
<dbReference type="FunFam" id="3.20.20.450:FF:000001">
    <property type="entry name" value="Cyclic di-GMP phosphodiesterase yahA"/>
    <property type="match status" value="1"/>
</dbReference>
<evidence type="ECO:0000259" key="3">
    <source>
        <dbReference type="PROSITE" id="PS50883"/>
    </source>
</evidence>
<organism evidence="5 6">
    <name type="scientific">Rugamonas rubra</name>
    <dbReference type="NCBI Taxonomy" id="758825"/>
    <lineage>
        <taxon>Bacteria</taxon>
        <taxon>Pseudomonadati</taxon>
        <taxon>Pseudomonadota</taxon>
        <taxon>Betaproteobacteria</taxon>
        <taxon>Burkholderiales</taxon>
        <taxon>Oxalobacteraceae</taxon>
        <taxon>Telluria group</taxon>
        <taxon>Rugamonas</taxon>
    </lineage>
</organism>
<evidence type="ECO:0000256" key="2">
    <source>
        <dbReference type="SAM" id="MobiDB-lite"/>
    </source>
</evidence>
<dbReference type="Proteomes" id="UP000199470">
    <property type="component" value="Unassembled WGS sequence"/>
</dbReference>
<comment type="catalytic activity">
    <reaction evidence="1">
        <text>3',3'-c-di-GMP + H2O = 5'-phosphoguanylyl(3'-&gt;5')guanosine + H(+)</text>
        <dbReference type="Rhea" id="RHEA:24902"/>
        <dbReference type="ChEBI" id="CHEBI:15377"/>
        <dbReference type="ChEBI" id="CHEBI:15378"/>
        <dbReference type="ChEBI" id="CHEBI:58754"/>
        <dbReference type="ChEBI" id="CHEBI:58805"/>
        <dbReference type="EC" id="3.1.4.52"/>
    </reaction>
    <physiologicalReaction direction="left-to-right" evidence="1">
        <dbReference type="Rhea" id="RHEA:24903"/>
    </physiologicalReaction>
</comment>
<dbReference type="Gene3D" id="3.30.70.270">
    <property type="match status" value="1"/>
</dbReference>
<dbReference type="CDD" id="cd01949">
    <property type="entry name" value="GGDEF"/>
    <property type="match status" value="1"/>
</dbReference>
<reference evidence="5 6" key="1">
    <citation type="submission" date="2016-10" db="EMBL/GenBank/DDBJ databases">
        <authorList>
            <person name="de Groot N.N."/>
        </authorList>
    </citation>
    <scope>NUCLEOTIDE SEQUENCE [LARGE SCALE GENOMIC DNA]</scope>
    <source>
        <strain evidence="5 6">ATCC 43154</strain>
    </source>
</reference>
<dbReference type="AlphaFoldDB" id="A0A1I4ND81"/>
<dbReference type="PROSITE" id="PS50883">
    <property type="entry name" value="EAL"/>
    <property type="match status" value="1"/>
</dbReference>
<dbReference type="InterPro" id="IPR029787">
    <property type="entry name" value="Nucleotide_cyclase"/>
</dbReference>
<feature type="region of interest" description="Disordered" evidence="2">
    <location>
        <begin position="1"/>
        <end position="34"/>
    </location>
</feature>
<sequence>MTHRRRSRRPPAAPAQAQAQAQTAESAPADATPPWRGRELLLLARERQVLERERAADAHARGSRPARRHSALSAAQIAMLQQANANLVIASMEAVTLTEQVQQARNALLHQTHHDALTGLPNRVLLRDRLRQAIELAGRGRRRLAVMFLDLDRFKTINDSLGHGVGDLLLQLVARRLVGFVRRSDTVSRQGGDEFVLMFPEIEQADDAGLFAQKILLAMAAPHLVEHHALHVGVSIGIGIYPDDGADADSLIRHADTAMYHAKENGRNTYCFFEPAMNTRAVLRQSTEASLRLALARQEFVLHYQPKIDLASGTVVGVEALVRWQHPQRGLLAPAEFVPIAEECGLILPLGRWVLRQACWQAQDWHLAGWPPMTMAVNASPLEFGASDFVEHLRSTLAETGLAPGRLEIELTEGVLMRDASVSGGVLQAVAELGVKLAIDDFGTGYSSLSYLSQFPIHTLKIDQSFVSQIGASAADATIVSAVIGMGKSLRKRVIAEGVETAAQCAFLRHHDCDEGQGFLFGRPMTADAIALLLRAGPRPCELL</sequence>
<dbReference type="FunFam" id="3.30.70.270:FF:000001">
    <property type="entry name" value="Diguanylate cyclase domain protein"/>
    <property type="match status" value="1"/>
</dbReference>
<dbReference type="PANTHER" id="PTHR44757:SF2">
    <property type="entry name" value="BIOFILM ARCHITECTURE MAINTENANCE PROTEIN MBAA"/>
    <property type="match status" value="1"/>
</dbReference>
<dbReference type="STRING" id="758825.SAMN02982985_02875"/>
<dbReference type="Gene3D" id="3.20.20.450">
    <property type="entry name" value="EAL domain"/>
    <property type="match status" value="1"/>
</dbReference>
<dbReference type="NCBIfam" id="TIGR00254">
    <property type="entry name" value="GGDEF"/>
    <property type="match status" value="1"/>
</dbReference>
<dbReference type="EMBL" id="FOTW01000013">
    <property type="protein sequence ID" value="SFM13484.1"/>
    <property type="molecule type" value="Genomic_DNA"/>
</dbReference>
<dbReference type="Pfam" id="PF00990">
    <property type="entry name" value="GGDEF"/>
    <property type="match status" value="1"/>
</dbReference>
<dbReference type="Pfam" id="PF00563">
    <property type="entry name" value="EAL"/>
    <property type="match status" value="1"/>
</dbReference>
<dbReference type="SUPFAM" id="SSF141868">
    <property type="entry name" value="EAL domain-like"/>
    <property type="match status" value="1"/>
</dbReference>
<gene>
    <name evidence="5" type="ORF">SAMN02982985_02875</name>
</gene>
<dbReference type="CDD" id="cd01948">
    <property type="entry name" value="EAL"/>
    <property type="match status" value="1"/>
</dbReference>
<dbReference type="PROSITE" id="PS50887">
    <property type="entry name" value="GGDEF"/>
    <property type="match status" value="1"/>
</dbReference>
<evidence type="ECO:0000313" key="6">
    <source>
        <dbReference type="Proteomes" id="UP000199470"/>
    </source>
</evidence>
<dbReference type="RefSeq" id="WP_217429913.1">
    <property type="nucleotide sequence ID" value="NZ_FOTW01000013.1"/>
</dbReference>
<feature type="domain" description="GGDEF" evidence="4">
    <location>
        <begin position="142"/>
        <end position="275"/>
    </location>
</feature>